<reference evidence="1 2" key="1">
    <citation type="submission" date="2019-06" db="EMBL/GenBank/DDBJ databases">
        <title>Whole genome sequence for Rhodospirillaceae sp. R148.</title>
        <authorList>
            <person name="Wang G."/>
        </authorList>
    </citation>
    <scope>NUCLEOTIDE SEQUENCE [LARGE SCALE GENOMIC DNA]</scope>
    <source>
        <strain evidence="1 2">R148</strain>
    </source>
</reference>
<accession>A0A545TSX2</accession>
<dbReference type="AlphaFoldDB" id="A0A545TSX2"/>
<sequence>MPNSILTPTAVTREALAVLHQKCNFIGTINRQYDDRFAKTGAKIGDTLNIRLPNEYVVGDGPVITTQDTEETSVALQVNNQKHVALSFTAVDLTLSLQDFSKRILEPAMAVLAANIEADAISMYKDVYNTVYAGANPLAFSNVLQGRKLLTDNLAPNSQRTANLNTQDNVDLVDALKGLFNDTATISKQYKEGMMGRTAGFDFYENTLWPRHQSGSAAATTGYLVNGAAQTGSSINIDTGSTSLLKGDVITIANVFRVHPETKATTNVLQQFVVTADRTGAGALQVSPAIVTDGGRQNVDAGPADNAAISKVNGVANSAAETSLQYHQDAFTFATADLQMPDGVDWSAREVYDGISMRIIRDYTITNDQFPCRVDVLYGYKALRPQHAVRLHSNQ</sequence>
<gene>
    <name evidence="1" type="ORF">FKG95_09005</name>
</gene>
<evidence type="ECO:0008006" key="3">
    <source>
        <dbReference type="Google" id="ProtNLM"/>
    </source>
</evidence>
<name>A0A545TSX2_9PROT</name>
<dbReference type="Gene3D" id="2.40.30.240">
    <property type="match status" value="1"/>
</dbReference>
<dbReference type="RefSeq" id="WP_142896036.1">
    <property type="nucleotide sequence ID" value="NZ_ML660054.1"/>
</dbReference>
<comment type="caution">
    <text evidence="1">The sequence shown here is derived from an EMBL/GenBank/DDBJ whole genome shotgun (WGS) entry which is preliminary data.</text>
</comment>
<dbReference type="EMBL" id="VHSH01000003">
    <property type="protein sequence ID" value="TQV80323.1"/>
    <property type="molecule type" value="Genomic_DNA"/>
</dbReference>
<dbReference type="Pfam" id="PF11651">
    <property type="entry name" value="P22_CoatProtein"/>
    <property type="match status" value="1"/>
</dbReference>
<evidence type="ECO:0000313" key="1">
    <source>
        <dbReference type="EMBL" id="TQV80323.1"/>
    </source>
</evidence>
<dbReference type="InterPro" id="IPR024659">
    <property type="entry name" value="Phage_coat_Gp5"/>
</dbReference>
<protein>
    <recommendedName>
        <fullName evidence="3">P22 coat-protein 5 family protein</fullName>
    </recommendedName>
</protein>
<evidence type="ECO:0000313" key="2">
    <source>
        <dbReference type="Proteomes" id="UP000315252"/>
    </source>
</evidence>
<organism evidence="1 2">
    <name type="scientific">Denitrobaculum tricleocarpae</name>
    <dbReference type="NCBI Taxonomy" id="2591009"/>
    <lineage>
        <taxon>Bacteria</taxon>
        <taxon>Pseudomonadati</taxon>
        <taxon>Pseudomonadota</taxon>
        <taxon>Alphaproteobacteria</taxon>
        <taxon>Rhodospirillales</taxon>
        <taxon>Rhodospirillaceae</taxon>
        <taxon>Denitrobaculum</taxon>
    </lineage>
</organism>
<dbReference type="OrthoDB" id="1867599at2"/>
<proteinExistence type="predicted"/>
<dbReference type="Proteomes" id="UP000315252">
    <property type="component" value="Unassembled WGS sequence"/>
</dbReference>
<keyword evidence="2" id="KW-1185">Reference proteome</keyword>